<evidence type="ECO:0000313" key="2">
    <source>
        <dbReference type="Proteomes" id="UP000257109"/>
    </source>
</evidence>
<dbReference type="PANTHER" id="PTHR33240:SF15">
    <property type="entry name" value="GAG-PRO-LIKE PROTEIN"/>
    <property type="match status" value="1"/>
</dbReference>
<keyword evidence="2" id="KW-1185">Reference proteome</keyword>
<comment type="caution">
    <text evidence="1">The sequence shown here is derived from an EMBL/GenBank/DDBJ whole genome shotgun (WGS) entry which is preliminary data.</text>
</comment>
<organism evidence="1 2">
    <name type="scientific">Mucuna pruriens</name>
    <name type="common">Velvet bean</name>
    <name type="synonym">Dolichos pruriens</name>
    <dbReference type="NCBI Taxonomy" id="157652"/>
    <lineage>
        <taxon>Eukaryota</taxon>
        <taxon>Viridiplantae</taxon>
        <taxon>Streptophyta</taxon>
        <taxon>Embryophyta</taxon>
        <taxon>Tracheophyta</taxon>
        <taxon>Spermatophyta</taxon>
        <taxon>Magnoliopsida</taxon>
        <taxon>eudicotyledons</taxon>
        <taxon>Gunneridae</taxon>
        <taxon>Pentapetalae</taxon>
        <taxon>rosids</taxon>
        <taxon>fabids</taxon>
        <taxon>Fabales</taxon>
        <taxon>Fabaceae</taxon>
        <taxon>Papilionoideae</taxon>
        <taxon>50 kb inversion clade</taxon>
        <taxon>NPAAA clade</taxon>
        <taxon>indigoferoid/millettioid clade</taxon>
        <taxon>Phaseoleae</taxon>
        <taxon>Mucuna</taxon>
    </lineage>
</organism>
<name>A0A371FL07_MUCPR</name>
<evidence type="ECO:0000313" key="1">
    <source>
        <dbReference type="EMBL" id="RDX79007.1"/>
    </source>
</evidence>
<dbReference type="AlphaFoldDB" id="A0A371FL07"/>
<proteinExistence type="predicted"/>
<dbReference type="Proteomes" id="UP000257109">
    <property type="component" value="Unassembled WGS sequence"/>
</dbReference>
<reference evidence="1" key="1">
    <citation type="submission" date="2018-05" db="EMBL/GenBank/DDBJ databases">
        <title>Draft genome of Mucuna pruriens seed.</title>
        <authorList>
            <person name="Nnadi N.E."/>
            <person name="Vos R."/>
            <person name="Hasami M.H."/>
            <person name="Devisetty U.K."/>
            <person name="Aguiy J.C."/>
        </authorList>
    </citation>
    <scope>NUCLEOTIDE SEQUENCE [LARGE SCALE GENOMIC DNA]</scope>
    <source>
        <strain evidence="1">JCA_2017</strain>
    </source>
</reference>
<accession>A0A371FL07</accession>
<gene>
    <name evidence="1" type="ORF">CR513_40610</name>
</gene>
<protein>
    <submittedName>
        <fullName evidence="1">Uncharacterized protein</fullName>
    </submittedName>
</protein>
<dbReference type="EMBL" id="QJKJ01008666">
    <property type="protein sequence ID" value="RDX79007.1"/>
    <property type="molecule type" value="Genomic_DNA"/>
</dbReference>
<feature type="non-terminal residue" evidence="1">
    <location>
        <position position="1"/>
    </location>
</feature>
<dbReference type="PANTHER" id="PTHR33240">
    <property type="entry name" value="OS08G0508500 PROTEIN"/>
    <property type="match status" value="1"/>
</dbReference>
<sequence length="245" mass="27988">MVISIIIVVYKVERMLVDQGNLVNVLFWPAIQKLGFSESSLEECLGMLIGFTGEQVKIRGVINLETILDMSSTMKVVKMRFMVVNIPTSYNVIFDRLALNRLWAIVSIAYLCMKYLVDNLVGVIQADQRIARRCYDEKLDPRFDREDARLQSDEDLKEVQVGLESHQRTKIEASLDVIMEGELVRLLKENRDTFAWTLADMSGIDLGFLFHRLSISLGGCLVSQKKRRLGEEKKKAIKVETAKLL</sequence>
<dbReference type="OrthoDB" id="1738169at2759"/>